<dbReference type="SUPFAM" id="SSF52540">
    <property type="entry name" value="P-loop containing nucleoside triphosphate hydrolases"/>
    <property type="match status" value="1"/>
</dbReference>
<evidence type="ECO:0000313" key="3">
    <source>
        <dbReference type="Proteomes" id="UP000199112"/>
    </source>
</evidence>
<keyword evidence="3" id="KW-1185">Reference proteome</keyword>
<dbReference type="Gene3D" id="3.40.50.300">
    <property type="entry name" value="P-loop containing nucleotide triphosphate hydrolases"/>
    <property type="match status" value="1"/>
</dbReference>
<dbReference type="EMBL" id="FNWL01000005">
    <property type="protein sequence ID" value="SEH17794.1"/>
    <property type="molecule type" value="Genomic_DNA"/>
</dbReference>
<sequence length="262" mass="29555">MTDPPHRRTDAPHRETDPPHVEFIGPPGAGKSAIHRRLIENPRYYGELYEDAVERLLVAESGRRYRLAYRLLPSLVTSPLETLFVQTPVQRRMFAAFVAERPAFSNALYRARQAATHDPDQVVSLLQYAAERYQLGVSTVRPDETLCLDEGFMMGAVSVLWRSEGDQTRFSIDEYLEDVPTPKTLVHVTAPTEVCLRRQRERDELVSETHDMGAVEAAQRRHEDACSRVLDAAAERESITTVTVANTAALEDVVGEVERVLE</sequence>
<feature type="compositionally biased region" description="Basic and acidic residues" evidence="1">
    <location>
        <begin position="1"/>
        <end position="20"/>
    </location>
</feature>
<dbReference type="Proteomes" id="UP000199112">
    <property type="component" value="Unassembled WGS sequence"/>
</dbReference>
<evidence type="ECO:0000313" key="2">
    <source>
        <dbReference type="EMBL" id="SEH17794.1"/>
    </source>
</evidence>
<proteinExistence type="predicted"/>
<evidence type="ECO:0000256" key="1">
    <source>
        <dbReference type="SAM" id="MobiDB-lite"/>
    </source>
</evidence>
<accession>A0A1H6G730</accession>
<feature type="region of interest" description="Disordered" evidence="1">
    <location>
        <begin position="1"/>
        <end position="28"/>
    </location>
</feature>
<reference evidence="3" key="1">
    <citation type="submission" date="2016-10" db="EMBL/GenBank/DDBJ databases">
        <authorList>
            <person name="Varghese N."/>
            <person name="Submissions S."/>
        </authorList>
    </citation>
    <scope>NUCLEOTIDE SEQUENCE [LARGE SCALE GENOMIC DNA]</scope>
    <source>
        <strain evidence="3">CGMCC 1.8981</strain>
    </source>
</reference>
<dbReference type="InterPro" id="IPR027417">
    <property type="entry name" value="P-loop_NTPase"/>
</dbReference>
<protein>
    <submittedName>
        <fullName evidence="2">AAA domain-containing protein</fullName>
    </submittedName>
</protein>
<dbReference type="AlphaFoldDB" id="A0A1H6G730"/>
<name>A0A1H6G730_9EURY</name>
<dbReference type="RefSeq" id="WP_090508131.1">
    <property type="nucleotide sequence ID" value="NZ_FNWL01000005.1"/>
</dbReference>
<dbReference type="OrthoDB" id="195711at2157"/>
<organism evidence="2 3">
    <name type="scientific">Natronorubrum sediminis</name>
    <dbReference type="NCBI Taxonomy" id="640943"/>
    <lineage>
        <taxon>Archaea</taxon>
        <taxon>Methanobacteriati</taxon>
        <taxon>Methanobacteriota</taxon>
        <taxon>Stenosarchaea group</taxon>
        <taxon>Halobacteria</taxon>
        <taxon>Halobacteriales</taxon>
        <taxon>Natrialbaceae</taxon>
        <taxon>Natronorubrum</taxon>
    </lineage>
</organism>
<gene>
    <name evidence="2" type="ORF">SAMN04487967_3378</name>
</gene>